<proteinExistence type="predicted"/>
<evidence type="ECO:0000313" key="1">
    <source>
        <dbReference type="EMBL" id="KAJ6431487.1"/>
    </source>
</evidence>
<sequence>MNALFVHQNSNHPLVATRMNTANEKLYIQNLDDEHMEVCVELRSSFDCTGEKIRIFHGHGSALKIIVRYALQLVIVTVPVPAGRTRVIFIYNNSRPSSQAFHYADTMLIIFIQNKIVKFRKADGYSEALEKTIPSNPHSISFGTGVVRPSR</sequence>
<keyword evidence="2" id="KW-1185">Reference proteome</keyword>
<organism evidence="1 2">
    <name type="scientific">Salix udensis</name>
    <dbReference type="NCBI Taxonomy" id="889485"/>
    <lineage>
        <taxon>Eukaryota</taxon>
        <taxon>Viridiplantae</taxon>
        <taxon>Streptophyta</taxon>
        <taxon>Embryophyta</taxon>
        <taxon>Tracheophyta</taxon>
        <taxon>Spermatophyta</taxon>
        <taxon>Magnoliopsida</taxon>
        <taxon>eudicotyledons</taxon>
        <taxon>Gunneridae</taxon>
        <taxon>Pentapetalae</taxon>
        <taxon>rosids</taxon>
        <taxon>fabids</taxon>
        <taxon>Malpighiales</taxon>
        <taxon>Salicaceae</taxon>
        <taxon>Saliceae</taxon>
        <taxon>Salix</taxon>
    </lineage>
</organism>
<dbReference type="Proteomes" id="UP001162972">
    <property type="component" value="Chromosome 10"/>
</dbReference>
<evidence type="ECO:0000313" key="2">
    <source>
        <dbReference type="Proteomes" id="UP001162972"/>
    </source>
</evidence>
<reference evidence="1 2" key="1">
    <citation type="journal article" date="2023" name="Int. J. Mol. Sci.">
        <title>De Novo Assembly and Annotation of 11 Diverse Shrub Willow (Salix) Genomes Reveals Novel Gene Organization in Sex-Linked Regions.</title>
        <authorList>
            <person name="Hyden B."/>
            <person name="Feng K."/>
            <person name="Yates T.B."/>
            <person name="Jawdy S."/>
            <person name="Cereghino C."/>
            <person name="Smart L.B."/>
            <person name="Muchero W."/>
        </authorList>
    </citation>
    <scope>NUCLEOTIDE SEQUENCE [LARGE SCALE GENOMIC DNA]</scope>
    <source>
        <tissue evidence="1">Shoot tip</tissue>
    </source>
</reference>
<comment type="caution">
    <text evidence="1">The sequence shown here is derived from an EMBL/GenBank/DDBJ whole genome shotgun (WGS) entry which is preliminary data.</text>
</comment>
<protein>
    <submittedName>
        <fullName evidence="1">Uncharacterized protein</fullName>
    </submittedName>
</protein>
<dbReference type="AlphaFoldDB" id="A0AAD6PIF2"/>
<accession>A0AAD6PIF2</accession>
<name>A0AAD6PIF2_9ROSI</name>
<gene>
    <name evidence="1" type="ORF">OIU84_018880</name>
</gene>
<dbReference type="EMBL" id="JAPFFJ010000003">
    <property type="protein sequence ID" value="KAJ6431487.1"/>
    <property type="molecule type" value="Genomic_DNA"/>
</dbReference>